<sequence>MATATDVSYEKHNDDVENIVPEFGPSPKPTDGGSSKMWTLPVVTSLGLTRRELVIGGCLVGLMVIVLILAVVLGVLAARQATPLVVDVPCSDAGCLQATSQLLQNLNTSAKPCDDFYSYACGGWMLTHPIAPADLERTVHLDVYNQNAEKIRRLLDTPVAFSDTLADQKVPTLPAHTSLDIILSVLFRFFKFEIFQEYTHNASLGAVLHIFCRLPNVADYHGTQSSTTLQLHPV</sequence>
<dbReference type="InterPro" id="IPR024079">
    <property type="entry name" value="MetalloPept_cat_dom_sf"/>
</dbReference>
<name>A0A6P4Z294_BRABE</name>
<keyword evidence="1" id="KW-0812">Transmembrane</keyword>
<evidence type="ECO:0000313" key="4">
    <source>
        <dbReference type="RefSeq" id="XP_019630658.1"/>
    </source>
</evidence>
<reference evidence="4" key="1">
    <citation type="submission" date="2025-08" db="UniProtKB">
        <authorList>
            <consortium name="RefSeq"/>
        </authorList>
    </citation>
    <scope>IDENTIFICATION</scope>
    <source>
        <tissue evidence="4">Gonad</tissue>
    </source>
</reference>
<dbReference type="SUPFAM" id="SSF55486">
    <property type="entry name" value="Metalloproteases ('zincins'), catalytic domain"/>
    <property type="match status" value="1"/>
</dbReference>
<dbReference type="GO" id="GO:0004222">
    <property type="term" value="F:metalloendopeptidase activity"/>
    <property type="evidence" value="ECO:0007669"/>
    <property type="project" value="InterPro"/>
</dbReference>
<dbReference type="InterPro" id="IPR000718">
    <property type="entry name" value="Peptidase_M13"/>
</dbReference>
<evidence type="ECO:0000259" key="2">
    <source>
        <dbReference type="Pfam" id="PF05649"/>
    </source>
</evidence>
<dbReference type="OrthoDB" id="6475849at2759"/>
<dbReference type="PANTHER" id="PTHR11733:SF195">
    <property type="entry name" value="ENDOTHELIN-CONVERTING ENZYME-LIKE 1"/>
    <property type="match status" value="1"/>
</dbReference>
<dbReference type="Gene3D" id="1.10.1380.10">
    <property type="entry name" value="Neutral endopeptidase , domain2"/>
    <property type="match status" value="1"/>
</dbReference>
<dbReference type="InterPro" id="IPR042089">
    <property type="entry name" value="Peptidase_M13_dom_2"/>
</dbReference>
<feature type="domain" description="Peptidase M13 N-terminal" evidence="2">
    <location>
        <begin position="112"/>
        <end position="170"/>
    </location>
</feature>
<dbReference type="Pfam" id="PF05649">
    <property type="entry name" value="Peptidase_M13_N"/>
    <property type="match status" value="1"/>
</dbReference>
<evidence type="ECO:0000313" key="3">
    <source>
        <dbReference type="Proteomes" id="UP000515135"/>
    </source>
</evidence>
<dbReference type="InterPro" id="IPR008753">
    <property type="entry name" value="Peptidase_M13_N"/>
</dbReference>
<dbReference type="KEGG" id="bbel:109474741"/>
<dbReference type="Proteomes" id="UP000515135">
    <property type="component" value="Unplaced"/>
</dbReference>
<gene>
    <name evidence="4" type="primary">LOC109474741</name>
</gene>
<dbReference type="PANTHER" id="PTHR11733">
    <property type="entry name" value="ZINC METALLOPROTEASE FAMILY M13 NEPRILYSIN-RELATED"/>
    <property type="match status" value="1"/>
</dbReference>
<feature type="transmembrane region" description="Helical" evidence="1">
    <location>
        <begin position="53"/>
        <end position="76"/>
    </location>
</feature>
<dbReference type="AlphaFoldDB" id="A0A6P4Z294"/>
<dbReference type="Gene3D" id="3.40.390.10">
    <property type="entry name" value="Collagenase (Catalytic Domain)"/>
    <property type="match status" value="1"/>
</dbReference>
<dbReference type="GeneID" id="109474741"/>
<accession>A0A6P4Z294</accession>
<dbReference type="PROSITE" id="PS51885">
    <property type="entry name" value="NEPRILYSIN"/>
    <property type="match status" value="1"/>
</dbReference>
<dbReference type="GO" id="GO:0005886">
    <property type="term" value="C:plasma membrane"/>
    <property type="evidence" value="ECO:0007669"/>
    <property type="project" value="TreeGrafter"/>
</dbReference>
<evidence type="ECO:0000256" key="1">
    <source>
        <dbReference type="SAM" id="Phobius"/>
    </source>
</evidence>
<proteinExistence type="predicted"/>
<organism evidence="3 4">
    <name type="scientific">Branchiostoma belcheri</name>
    <name type="common">Amphioxus</name>
    <dbReference type="NCBI Taxonomy" id="7741"/>
    <lineage>
        <taxon>Eukaryota</taxon>
        <taxon>Metazoa</taxon>
        <taxon>Chordata</taxon>
        <taxon>Cephalochordata</taxon>
        <taxon>Leptocardii</taxon>
        <taxon>Amphioxiformes</taxon>
        <taxon>Branchiostomatidae</taxon>
        <taxon>Branchiostoma</taxon>
    </lineage>
</organism>
<keyword evidence="1" id="KW-0472">Membrane</keyword>
<protein>
    <submittedName>
        <fullName evidence="4">Endothelin-converting enzyme 2-like</fullName>
    </submittedName>
</protein>
<dbReference type="GO" id="GO:0016485">
    <property type="term" value="P:protein processing"/>
    <property type="evidence" value="ECO:0007669"/>
    <property type="project" value="TreeGrafter"/>
</dbReference>
<keyword evidence="1" id="KW-1133">Transmembrane helix</keyword>
<keyword evidence="3" id="KW-1185">Reference proteome</keyword>
<dbReference type="RefSeq" id="XP_019630658.1">
    <property type="nucleotide sequence ID" value="XM_019775099.1"/>
</dbReference>